<dbReference type="AlphaFoldDB" id="A0A9D7XMB0"/>
<comment type="caution">
    <text evidence="2">The sequence shown here is derived from an EMBL/GenBank/DDBJ whole genome shotgun (WGS) entry which is preliminary data.</text>
</comment>
<dbReference type="EMBL" id="JADKIO010000009">
    <property type="protein sequence ID" value="MBK9797404.1"/>
    <property type="molecule type" value="Genomic_DNA"/>
</dbReference>
<organism evidence="2 3">
    <name type="scientific">Candidatus Geothrix skivensis</name>
    <dbReference type="NCBI Taxonomy" id="2954439"/>
    <lineage>
        <taxon>Bacteria</taxon>
        <taxon>Pseudomonadati</taxon>
        <taxon>Acidobacteriota</taxon>
        <taxon>Holophagae</taxon>
        <taxon>Holophagales</taxon>
        <taxon>Holophagaceae</taxon>
        <taxon>Geothrix</taxon>
    </lineage>
</organism>
<proteinExistence type="predicted"/>
<dbReference type="Proteomes" id="UP000886657">
    <property type="component" value="Unassembled WGS sequence"/>
</dbReference>
<reference evidence="2" key="1">
    <citation type="submission" date="2020-10" db="EMBL/GenBank/DDBJ databases">
        <title>Connecting structure to function with the recovery of over 1000 high-quality activated sludge metagenome-assembled genomes encoding full-length rRNA genes using long-read sequencing.</title>
        <authorList>
            <person name="Singleton C.M."/>
            <person name="Petriglieri F."/>
            <person name="Kristensen J.M."/>
            <person name="Kirkegaard R.H."/>
            <person name="Michaelsen T.Y."/>
            <person name="Andersen M.H."/>
            <person name="Karst S.M."/>
            <person name="Dueholm M.S."/>
            <person name="Nielsen P.H."/>
            <person name="Albertsen M."/>
        </authorList>
    </citation>
    <scope>NUCLEOTIDE SEQUENCE</scope>
    <source>
        <strain evidence="2">Skiv_18-Q3-R9-52_MAXAC.067</strain>
    </source>
</reference>
<evidence type="ECO:0000313" key="2">
    <source>
        <dbReference type="EMBL" id="MBK9797404.1"/>
    </source>
</evidence>
<protein>
    <submittedName>
        <fullName evidence="2">Nuclear transport factor 2 family protein</fullName>
    </submittedName>
</protein>
<dbReference type="InterPro" id="IPR032710">
    <property type="entry name" value="NTF2-like_dom_sf"/>
</dbReference>
<accession>A0A9D7XMB0</accession>
<evidence type="ECO:0000313" key="3">
    <source>
        <dbReference type="Proteomes" id="UP000886657"/>
    </source>
</evidence>
<evidence type="ECO:0000259" key="1">
    <source>
        <dbReference type="Pfam" id="PF12680"/>
    </source>
</evidence>
<dbReference type="Pfam" id="PF12680">
    <property type="entry name" value="SnoaL_2"/>
    <property type="match status" value="1"/>
</dbReference>
<gene>
    <name evidence="2" type="ORF">IPP58_13080</name>
</gene>
<dbReference type="InterPro" id="IPR037401">
    <property type="entry name" value="SnoaL-like"/>
</dbReference>
<dbReference type="Gene3D" id="3.10.450.50">
    <property type="match status" value="1"/>
</dbReference>
<name>A0A9D7XMB0_9BACT</name>
<dbReference type="SUPFAM" id="SSF54427">
    <property type="entry name" value="NTF2-like"/>
    <property type="match status" value="1"/>
</dbReference>
<sequence length="158" mass="17822">MMPQAVVVHRFYEAFAQKDAAAMAACYHPGATFEDPAFGPLDREAACAMWAMLLGRSADLTVTHQILGEAGSRVLARWEARYTFTRTRRPVLNRIEATFTLEDGLIRTHRDDFSFWAWARQAFGPVGLLLGWTPWFQAKVRGEALRALATYRAKTSAR</sequence>
<feature type="domain" description="SnoaL-like" evidence="1">
    <location>
        <begin position="8"/>
        <end position="109"/>
    </location>
</feature>